<keyword evidence="3" id="KW-1185">Reference proteome</keyword>
<accession>D1AR19</accession>
<name>D1AR19_SEBTE</name>
<reference evidence="3" key="1">
    <citation type="submission" date="2009-09" db="EMBL/GenBank/DDBJ databases">
        <title>The complete chromosome of Sebaldella termitidis ATCC 33386.</title>
        <authorList>
            <consortium name="US DOE Joint Genome Institute (JGI-PGF)"/>
            <person name="Lucas S."/>
            <person name="Copeland A."/>
            <person name="Lapidus A."/>
            <person name="Glavina del Rio T."/>
            <person name="Dalin E."/>
            <person name="Tice H."/>
            <person name="Bruce D."/>
            <person name="Goodwin L."/>
            <person name="Pitluck S."/>
            <person name="Kyrpides N."/>
            <person name="Mavromatis K."/>
            <person name="Ivanova N."/>
            <person name="Mikhailova N."/>
            <person name="Sims D."/>
            <person name="Meincke L."/>
            <person name="Brettin T."/>
            <person name="Detter J.C."/>
            <person name="Han C."/>
            <person name="Larimer F."/>
            <person name="Land M."/>
            <person name="Hauser L."/>
            <person name="Markowitz V."/>
            <person name="Cheng J.F."/>
            <person name="Hugenholtz P."/>
            <person name="Woyke T."/>
            <person name="Wu D."/>
            <person name="Eisen J.A."/>
        </authorList>
    </citation>
    <scope>NUCLEOTIDE SEQUENCE [LARGE SCALE GENOMIC DNA]</scope>
    <source>
        <strain evidence="3">ATCC 33386 / NCTC 11300</strain>
    </source>
</reference>
<evidence type="ECO:0000313" key="2">
    <source>
        <dbReference type="EMBL" id="ACZ07707.1"/>
    </source>
</evidence>
<dbReference type="KEGG" id="str:Sterm_0835"/>
<dbReference type="STRING" id="526218.Sterm_0835"/>
<dbReference type="HOGENOM" id="CLU_1502452_0_0_0"/>
<evidence type="ECO:0008006" key="4">
    <source>
        <dbReference type="Google" id="ProtNLM"/>
    </source>
</evidence>
<evidence type="ECO:0000256" key="1">
    <source>
        <dbReference type="SAM" id="Phobius"/>
    </source>
</evidence>
<dbReference type="AlphaFoldDB" id="D1AR19"/>
<dbReference type="eggNOG" id="ENOG503414Y">
    <property type="taxonomic scope" value="Bacteria"/>
</dbReference>
<keyword evidence="1" id="KW-0472">Membrane</keyword>
<reference evidence="2 3" key="2">
    <citation type="journal article" date="2010" name="Stand. Genomic Sci.">
        <title>Complete genome sequence of Sebaldella termitidis type strain (NCTC 11300).</title>
        <authorList>
            <person name="Harmon-Smith M."/>
            <person name="Celia L."/>
            <person name="Chertkov O."/>
            <person name="Lapidus A."/>
            <person name="Copeland A."/>
            <person name="Glavina Del Rio T."/>
            <person name="Nolan M."/>
            <person name="Lucas S."/>
            <person name="Tice H."/>
            <person name="Cheng J.F."/>
            <person name="Han C."/>
            <person name="Detter J.C."/>
            <person name="Bruce D."/>
            <person name="Goodwin L."/>
            <person name="Pitluck S."/>
            <person name="Pati A."/>
            <person name="Liolios K."/>
            <person name="Ivanova N."/>
            <person name="Mavromatis K."/>
            <person name="Mikhailova N."/>
            <person name="Chen A."/>
            <person name="Palaniappan K."/>
            <person name="Land M."/>
            <person name="Hauser L."/>
            <person name="Chang Y.J."/>
            <person name="Jeffries C.D."/>
            <person name="Brettin T."/>
            <person name="Goker M."/>
            <person name="Beck B."/>
            <person name="Bristow J."/>
            <person name="Eisen J.A."/>
            <person name="Markowitz V."/>
            <person name="Hugenholtz P."/>
            <person name="Kyrpides N.C."/>
            <person name="Klenk H.P."/>
            <person name="Chen F."/>
        </authorList>
    </citation>
    <scope>NUCLEOTIDE SEQUENCE [LARGE SCALE GENOMIC DNA]</scope>
    <source>
        <strain evidence="3">ATCC 33386 / NCTC 11300</strain>
    </source>
</reference>
<organism evidence="2 3">
    <name type="scientific">Sebaldella termitidis (strain ATCC 33386 / NCTC 11300)</name>
    <dbReference type="NCBI Taxonomy" id="526218"/>
    <lineage>
        <taxon>Bacteria</taxon>
        <taxon>Fusobacteriati</taxon>
        <taxon>Fusobacteriota</taxon>
        <taxon>Fusobacteriia</taxon>
        <taxon>Fusobacteriales</taxon>
        <taxon>Leptotrichiaceae</taxon>
        <taxon>Sebaldella</taxon>
    </lineage>
</organism>
<proteinExistence type="predicted"/>
<keyword evidence="1" id="KW-0812">Transmembrane</keyword>
<protein>
    <recommendedName>
        <fullName evidence="4">LemA family protein</fullName>
    </recommendedName>
</protein>
<dbReference type="EMBL" id="CP001739">
    <property type="protein sequence ID" value="ACZ07707.1"/>
    <property type="molecule type" value="Genomic_DNA"/>
</dbReference>
<feature type="transmembrane region" description="Helical" evidence="1">
    <location>
        <begin position="6"/>
        <end position="28"/>
    </location>
</feature>
<dbReference type="RefSeq" id="WP_012860303.1">
    <property type="nucleotide sequence ID" value="NC_013517.1"/>
</dbReference>
<sequence length="179" mass="21030">MKKTIFGLSLIGVILLIVFVLVVSALNFRNTAIKLEKSFEVQYVANQSSYDAMWKKFRELAQVSDLQAEQVKEVYTGLISGRYENDTQVLFKLIREDNPKMIDTYSIIQQQLAADRNSFNNEQKKVVDKGNQYNYYIKKHFIWNKFFNYQEKDLKSLVVTSEKTDEAFKNKKDDELKIK</sequence>
<dbReference type="Proteomes" id="UP000000845">
    <property type="component" value="Chromosome"/>
</dbReference>
<keyword evidence="1" id="KW-1133">Transmembrane helix</keyword>
<gene>
    <name evidence="2" type="ordered locus">Sterm_0835</name>
</gene>
<evidence type="ECO:0000313" key="3">
    <source>
        <dbReference type="Proteomes" id="UP000000845"/>
    </source>
</evidence>